<feature type="non-terminal residue" evidence="1">
    <location>
        <position position="104"/>
    </location>
</feature>
<organism evidence="1 2">
    <name type="scientific">Wuchereria bancrofti</name>
    <dbReference type="NCBI Taxonomy" id="6293"/>
    <lineage>
        <taxon>Eukaryota</taxon>
        <taxon>Metazoa</taxon>
        <taxon>Ecdysozoa</taxon>
        <taxon>Nematoda</taxon>
        <taxon>Chromadorea</taxon>
        <taxon>Rhabditida</taxon>
        <taxon>Spirurina</taxon>
        <taxon>Spiruromorpha</taxon>
        <taxon>Filarioidea</taxon>
        <taxon>Onchocercidae</taxon>
        <taxon>Wuchereria</taxon>
    </lineage>
</organism>
<evidence type="ECO:0000313" key="2">
    <source>
        <dbReference type="Proteomes" id="UP000270924"/>
    </source>
</evidence>
<protein>
    <submittedName>
        <fullName evidence="1">Uncharacterized protein</fullName>
    </submittedName>
</protein>
<name>A0A3P7EMI1_WUCBA</name>
<dbReference type="EMBL" id="UYWW01010291">
    <property type="protein sequence ID" value="VDM17617.1"/>
    <property type="molecule type" value="Genomic_DNA"/>
</dbReference>
<gene>
    <name evidence="1" type="ORF">WBA_LOCUS9801</name>
</gene>
<dbReference type="AlphaFoldDB" id="A0A3P7EMI1"/>
<dbReference type="InParanoid" id="A0A3P7EMI1"/>
<accession>A0A3P7EMI1</accession>
<keyword evidence="2" id="KW-1185">Reference proteome</keyword>
<sequence>MTVAVVKICCLTEHFQFYIQVALYGMDVKRVPDRSTNHFGGILRTMATPMKKRRKTIKIAFDIGEHYSKDGNEHESARTKESPLWMKHLENIKQMRSKWDAPVD</sequence>
<proteinExistence type="predicted"/>
<dbReference type="Proteomes" id="UP000270924">
    <property type="component" value="Unassembled WGS sequence"/>
</dbReference>
<reference evidence="1 2" key="1">
    <citation type="submission" date="2018-11" db="EMBL/GenBank/DDBJ databases">
        <authorList>
            <consortium name="Pathogen Informatics"/>
        </authorList>
    </citation>
    <scope>NUCLEOTIDE SEQUENCE [LARGE SCALE GENOMIC DNA]</scope>
</reference>
<evidence type="ECO:0000313" key="1">
    <source>
        <dbReference type="EMBL" id="VDM17617.1"/>
    </source>
</evidence>